<name>A0ACB8CVE3_DERSI</name>
<dbReference type="Proteomes" id="UP000821865">
    <property type="component" value="Chromosome 4"/>
</dbReference>
<accession>A0ACB8CVE3</accession>
<keyword evidence="2" id="KW-1185">Reference proteome</keyword>
<dbReference type="EMBL" id="CM023473">
    <property type="protein sequence ID" value="KAH7953098.1"/>
    <property type="molecule type" value="Genomic_DNA"/>
</dbReference>
<proteinExistence type="predicted"/>
<organism evidence="1 2">
    <name type="scientific">Dermacentor silvarum</name>
    <name type="common">Tick</name>
    <dbReference type="NCBI Taxonomy" id="543639"/>
    <lineage>
        <taxon>Eukaryota</taxon>
        <taxon>Metazoa</taxon>
        <taxon>Ecdysozoa</taxon>
        <taxon>Arthropoda</taxon>
        <taxon>Chelicerata</taxon>
        <taxon>Arachnida</taxon>
        <taxon>Acari</taxon>
        <taxon>Parasitiformes</taxon>
        <taxon>Ixodida</taxon>
        <taxon>Ixodoidea</taxon>
        <taxon>Ixodidae</taxon>
        <taxon>Rhipicephalinae</taxon>
        <taxon>Dermacentor</taxon>
    </lineage>
</organism>
<gene>
    <name evidence="1" type="ORF">HPB49_004601</name>
</gene>
<protein>
    <submittedName>
        <fullName evidence="1">Uncharacterized protein</fullName>
    </submittedName>
</protein>
<comment type="caution">
    <text evidence="1">The sequence shown here is derived from an EMBL/GenBank/DDBJ whole genome shotgun (WGS) entry which is preliminary data.</text>
</comment>
<reference evidence="1" key="1">
    <citation type="submission" date="2020-05" db="EMBL/GenBank/DDBJ databases">
        <title>Large-scale comparative analyses of tick genomes elucidate their genetic diversity and vector capacities.</title>
        <authorList>
            <person name="Jia N."/>
            <person name="Wang J."/>
            <person name="Shi W."/>
            <person name="Du L."/>
            <person name="Sun Y."/>
            <person name="Zhan W."/>
            <person name="Jiang J."/>
            <person name="Wang Q."/>
            <person name="Zhang B."/>
            <person name="Ji P."/>
            <person name="Sakyi L.B."/>
            <person name="Cui X."/>
            <person name="Yuan T."/>
            <person name="Jiang B."/>
            <person name="Yang W."/>
            <person name="Lam T.T.-Y."/>
            <person name="Chang Q."/>
            <person name="Ding S."/>
            <person name="Wang X."/>
            <person name="Zhu J."/>
            <person name="Ruan X."/>
            <person name="Zhao L."/>
            <person name="Wei J."/>
            <person name="Que T."/>
            <person name="Du C."/>
            <person name="Cheng J."/>
            <person name="Dai P."/>
            <person name="Han X."/>
            <person name="Huang E."/>
            <person name="Gao Y."/>
            <person name="Liu J."/>
            <person name="Shao H."/>
            <person name="Ye R."/>
            <person name="Li L."/>
            <person name="Wei W."/>
            <person name="Wang X."/>
            <person name="Wang C."/>
            <person name="Yang T."/>
            <person name="Huo Q."/>
            <person name="Li W."/>
            <person name="Guo W."/>
            <person name="Chen H."/>
            <person name="Zhou L."/>
            <person name="Ni X."/>
            <person name="Tian J."/>
            <person name="Zhou Y."/>
            <person name="Sheng Y."/>
            <person name="Liu T."/>
            <person name="Pan Y."/>
            <person name="Xia L."/>
            <person name="Li J."/>
            <person name="Zhao F."/>
            <person name="Cao W."/>
        </authorList>
    </citation>
    <scope>NUCLEOTIDE SEQUENCE</scope>
    <source>
        <strain evidence="1">Dsil-2018</strain>
    </source>
</reference>
<evidence type="ECO:0000313" key="1">
    <source>
        <dbReference type="EMBL" id="KAH7953098.1"/>
    </source>
</evidence>
<evidence type="ECO:0000313" key="2">
    <source>
        <dbReference type="Proteomes" id="UP000821865"/>
    </source>
</evidence>
<sequence length="628" mass="67270">MSESLQKKTSTETQGNQMSVSSGTARSRAASPATSAPRSGYLTPGSVESPATPSSTPAPETLMTGFVGHDNCADIQESIHVVLGHGPYQRRVLLCSIMSVIVAVLQALSDRLTSRPVDHWCRPPDDLGELSANAWKNMSIPVESDGSFSKCTMYDPAVADTPVANRSTAPCQGWHYDIANQGDSIVSRFGLICDRQYLLNLGVGVFVIISGLVTPVLGFASDRVGRRPITVGSVIVLLVGTVGNSVAGTFAFYVSTRTVVLATVNAVFMLIFILLYEVTGKEWRLMFTILVTAVGATVVPPFVGALTLLKPRWVILHGVIIVPTAILAACCYLLPESPAWLLDTWNVQRAQEGRPGGSCPNGLDTAKAAATFRAILVQLVKLDQNPHSSTELVATDSPVQFVNMRRRAASVFLARLTLSAVYYPLVVKGRSSGYYWLAVHALLLTASYVAVGWVIVKRGLRNTLIVLLVIVCAFSAFQTLLMSVSGLQLAIPVVDVALKVALSGAMSVILCYSAEVFPTRIRCAGVSASMFFGSAGSLLGFLVQALSGRKTGVLFHATAAILIALSVFAVQWLPEVLVEKRQAKLHSAPVSAQERKEALKRSLALPVDDAKRGRRCKEQMKTPTKSPA</sequence>